<dbReference type="SMART" id="SM00507">
    <property type="entry name" value="HNHc"/>
    <property type="match status" value="1"/>
</dbReference>
<dbReference type="GO" id="GO:0004519">
    <property type="term" value="F:endonuclease activity"/>
    <property type="evidence" value="ECO:0007669"/>
    <property type="project" value="UniProtKB-KW"/>
</dbReference>
<reference evidence="2 3" key="1">
    <citation type="submission" date="2017-06" db="EMBL/GenBank/DDBJ databases">
        <title>Genome sequencing of cyanobaciteial culture collection at National Institute for Environmental Studies (NIES).</title>
        <authorList>
            <person name="Hirose Y."/>
            <person name="Shimura Y."/>
            <person name="Fujisawa T."/>
            <person name="Nakamura Y."/>
            <person name="Kawachi M."/>
        </authorList>
    </citation>
    <scope>NUCLEOTIDE SEQUENCE [LARGE SCALE GENOMIC DNA]</scope>
    <source>
        <strain evidence="2 3">NIES-267</strain>
    </source>
</reference>
<dbReference type="Pfam" id="PF01844">
    <property type="entry name" value="HNH"/>
    <property type="match status" value="1"/>
</dbReference>
<keyword evidence="2" id="KW-0378">Hydrolase</keyword>
<evidence type="ECO:0000313" key="3">
    <source>
        <dbReference type="Proteomes" id="UP000218418"/>
    </source>
</evidence>
<dbReference type="Gene3D" id="1.10.30.50">
    <property type="match status" value="1"/>
</dbReference>
<sequence>MAISEKNRSEVITRANYRCEYCQTNSRLIGMPLVMEHILPKAAGGGDESENLAASCYRCNEFKGAKTHAIDPQTSQLAALFNPRKQSWQEHFNWVNGGTHVAGTTPTGRATVIALRLNNDYLTEARALWIESNWHPPS</sequence>
<dbReference type="PANTHER" id="PTHR33877">
    <property type="entry name" value="SLL1193 PROTEIN"/>
    <property type="match status" value="1"/>
</dbReference>
<dbReference type="Proteomes" id="UP000218418">
    <property type="component" value="Chromosome"/>
</dbReference>
<dbReference type="CDD" id="cd00085">
    <property type="entry name" value="HNHc"/>
    <property type="match status" value="1"/>
</dbReference>
<name>A0A1Z4LT63_9CYAN</name>
<proteinExistence type="predicted"/>
<keyword evidence="2" id="KW-0255">Endonuclease</keyword>
<keyword evidence="3" id="KW-1185">Reference proteome</keyword>
<dbReference type="InterPro" id="IPR052892">
    <property type="entry name" value="NA-targeting_endonuclease"/>
</dbReference>
<dbReference type="OrthoDB" id="514018at2"/>
<feature type="domain" description="HNH nuclease" evidence="1">
    <location>
        <begin position="6"/>
        <end position="61"/>
    </location>
</feature>
<dbReference type="InterPro" id="IPR003615">
    <property type="entry name" value="HNH_nuc"/>
</dbReference>
<dbReference type="AlphaFoldDB" id="A0A1Z4LT63"/>
<dbReference type="InterPro" id="IPR002711">
    <property type="entry name" value="HNH"/>
</dbReference>
<keyword evidence="2" id="KW-0540">Nuclease</keyword>
<dbReference type="PANTHER" id="PTHR33877:SF1">
    <property type="entry name" value="TYPE IV METHYL-DIRECTED RESTRICTION ENZYME ECOKMCRA"/>
    <property type="match status" value="1"/>
</dbReference>
<accession>A0A1Z4LT63</accession>
<evidence type="ECO:0000313" key="2">
    <source>
        <dbReference type="EMBL" id="BAY84435.1"/>
    </source>
</evidence>
<gene>
    <name evidence="2" type="ORF">NIES267_39310</name>
</gene>
<dbReference type="GO" id="GO:0008270">
    <property type="term" value="F:zinc ion binding"/>
    <property type="evidence" value="ECO:0007669"/>
    <property type="project" value="InterPro"/>
</dbReference>
<dbReference type="EMBL" id="AP018227">
    <property type="protein sequence ID" value="BAY84435.1"/>
    <property type="molecule type" value="Genomic_DNA"/>
</dbReference>
<organism evidence="2 3">
    <name type="scientific">Calothrix parasitica NIES-267</name>
    <dbReference type="NCBI Taxonomy" id="1973488"/>
    <lineage>
        <taxon>Bacteria</taxon>
        <taxon>Bacillati</taxon>
        <taxon>Cyanobacteriota</taxon>
        <taxon>Cyanophyceae</taxon>
        <taxon>Nostocales</taxon>
        <taxon>Calotrichaceae</taxon>
        <taxon>Calothrix</taxon>
    </lineage>
</organism>
<protein>
    <submittedName>
        <fullName evidence="2">HNH endonuclease</fullName>
    </submittedName>
</protein>
<dbReference type="GO" id="GO:0003676">
    <property type="term" value="F:nucleic acid binding"/>
    <property type="evidence" value="ECO:0007669"/>
    <property type="project" value="InterPro"/>
</dbReference>
<evidence type="ECO:0000259" key="1">
    <source>
        <dbReference type="SMART" id="SM00507"/>
    </source>
</evidence>